<sequence length="204" mass="22615">MSDAKSEPSTSVLEAKTLQDAANVEIWDINGKKVRFGSIFEQQKTVVVFIRHFFCGQFVSQLTTVKKDALEAASTKIVLVGCGDWKLIENYKSETEFEGEIFANPDRKLYRALGMTIENLDGTPAGTQKRSYLKDGLFKVTVKSIWHGPLKKPQLIGKQGSLTQLGGDFVFGPGETCSYSSRMQHTEDHVEVSELMKVAGVAYP</sequence>
<accession>A0ACB8TE69</accession>
<comment type="caution">
    <text evidence="1">The sequence shown here is derived from an EMBL/GenBank/DDBJ whole genome shotgun (WGS) entry which is preliminary data.</text>
</comment>
<keyword evidence="2" id="KW-1185">Reference proteome</keyword>
<evidence type="ECO:0000313" key="2">
    <source>
        <dbReference type="Proteomes" id="UP000814140"/>
    </source>
</evidence>
<protein>
    <submittedName>
        <fullName evidence="1">Uncharacterized protein</fullName>
    </submittedName>
</protein>
<proteinExistence type="predicted"/>
<reference evidence="1" key="2">
    <citation type="journal article" date="2022" name="New Phytol.">
        <title>Evolutionary transition to the ectomycorrhizal habit in the genomes of a hyperdiverse lineage of mushroom-forming fungi.</title>
        <authorList>
            <person name="Looney B."/>
            <person name="Miyauchi S."/>
            <person name="Morin E."/>
            <person name="Drula E."/>
            <person name="Courty P.E."/>
            <person name="Kohler A."/>
            <person name="Kuo A."/>
            <person name="LaButti K."/>
            <person name="Pangilinan J."/>
            <person name="Lipzen A."/>
            <person name="Riley R."/>
            <person name="Andreopoulos W."/>
            <person name="He G."/>
            <person name="Johnson J."/>
            <person name="Nolan M."/>
            <person name="Tritt A."/>
            <person name="Barry K.W."/>
            <person name="Grigoriev I.V."/>
            <person name="Nagy L.G."/>
            <person name="Hibbett D."/>
            <person name="Henrissat B."/>
            <person name="Matheny P.B."/>
            <person name="Labbe J."/>
            <person name="Martin F.M."/>
        </authorList>
    </citation>
    <scope>NUCLEOTIDE SEQUENCE</scope>
    <source>
        <strain evidence="1">HHB10654</strain>
    </source>
</reference>
<gene>
    <name evidence="1" type="ORF">BV25DRAFT_1868301</name>
</gene>
<dbReference type="Proteomes" id="UP000814140">
    <property type="component" value="Unassembled WGS sequence"/>
</dbReference>
<name>A0ACB8TE69_9AGAM</name>
<dbReference type="EMBL" id="MU277192">
    <property type="protein sequence ID" value="KAI0066751.1"/>
    <property type="molecule type" value="Genomic_DNA"/>
</dbReference>
<reference evidence="1" key="1">
    <citation type="submission" date="2021-03" db="EMBL/GenBank/DDBJ databases">
        <authorList>
            <consortium name="DOE Joint Genome Institute"/>
            <person name="Ahrendt S."/>
            <person name="Looney B.P."/>
            <person name="Miyauchi S."/>
            <person name="Morin E."/>
            <person name="Drula E."/>
            <person name="Courty P.E."/>
            <person name="Chicoki N."/>
            <person name="Fauchery L."/>
            <person name="Kohler A."/>
            <person name="Kuo A."/>
            <person name="Labutti K."/>
            <person name="Pangilinan J."/>
            <person name="Lipzen A."/>
            <person name="Riley R."/>
            <person name="Andreopoulos W."/>
            <person name="He G."/>
            <person name="Johnson J."/>
            <person name="Barry K.W."/>
            <person name="Grigoriev I.V."/>
            <person name="Nagy L."/>
            <person name="Hibbett D."/>
            <person name="Henrissat B."/>
            <person name="Matheny P.B."/>
            <person name="Labbe J."/>
            <person name="Martin F."/>
        </authorList>
    </citation>
    <scope>NUCLEOTIDE SEQUENCE</scope>
    <source>
        <strain evidence="1">HHB10654</strain>
    </source>
</reference>
<evidence type="ECO:0000313" key="1">
    <source>
        <dbReference type="EMBL" id="KAI0066751.1"/>
    </source>
</evidence>
<organism evidence="1 2">
    <name type="scientific">Artomyces pyxidatus</name>
    <dbReference type="NCBI Taxonomy" id="48021"/>
    <lineage>
        <taxon>Eukaryota</taxon>
        <taxon>Fungi</taxon>
        <taxon>Dikarya</taxon>
        <taxon>Basidiomycota</taxon>
        <taxon>Agaricomycotina</taxon>
        <taxon>Agaricomycetes</taxon>
        <taxon>Russulales</taxon>
        <taxon>Auriscalpiaceae</taxon>
        <taxon>Artomyces</taxon>
    </lineage>
</organism>